<dbReference type="EMBL" id="PZKE01000031">
    <property type="protein sequence ID" value="PTE12721.1"/>
    <property type="molecule type" value="Genomic_DNA"/>
</dbReference>
<dbReference type="Pfam" id="PF01890">
    <property type="entry name" value="CbiG_C"/>
    <property type="match status" value="1"/>
</dbReference>
<evidence type="ECO:0000313" key="3">
    <source>
        <dbReference type="Proteomes" id="UP000241362"/>
    </source>
</evidence>
<dbReference type="Gene3D" id="3.30.420.180">
    <property type="entry name" value="CobE/GbiG C-terminal domain"/>
    <property type="match status" value="1"/>
</dbReference>
<gene>
    <name evidence="2" type="ORF">C5F44_16940</name>
</gene>
<organism evidence="2 3">
    <name type="scientific">Fuscovulum blasticum DSM 2131</name>
    <dbReference type="NCBI Taxonomy" id="1188250"/>
    <lineage>
        <taxon>Bacteria</taxon>
        <taxon>Pseudomonadati</taxon>
        <taxon>Pseudomonadota</taxon>
        <taxon>Alphaproteobacteria</taxon>
        <taxon>Rhodobacterales</taxon>
        <taxon>Paracoccaceae</taxon>
        <taxon>Pseudogemmobacter</taxon>
    </lineage>
</organism>
<reference evidence="2 3" key="1">
    <citation type="submission" date="2018-03" db="EMBL/GenBank/DDBJ databases">
        <title>Rhodobacter blasticus.</title>
        <authorList>
            <person name="Meyer T.E."/>
            <person name="Miller S."/>
            <person name="Lodha T."/>
            <person name="Gandham S."/>
            <person name="Chintalapati S."/>
            <person name="Chintalapati V.R."/>
        </authorList>
    </citation>
    <scope>NUCLEOTIDE SEQUENCE [LARGE SCALE GENOMIC DNA]</scope>
    <source>
        <strain evidence="2 3">DSM 2131</strain>
    </source>
</reference>
<proteinExistence type="predicted"/>
<comment type="caution">
    <text evidence="2">The sequence shown here is derived from an EMBL/GenBank/DDBJ whole genome shotgun (WGS) entry which is preliminary data.</text>
</comment>
<keyword evidence="2" id="KW-0808">Transferase</keyword>
<feature type="domain" description="CobE/GbiG C-terminal" evidence="1">
    <location>
        <begin position="3"/>
        <end position="106"/>
    </location>
</feature>
<dbReference type="InterPro" id="IPR002750">
    <property type="entry name" value="CobE/GbiG_C"/>
</dbReference>
<dbReference type="SUPFAM" id="SSF159664">
    <property type="entry name" value="CobE/GbiG C-terminal domain-like"/>
    <property type="match status" value="1"/>
</dbReference>
<dbReference type="GO" id="GO:0032259">
    <property type="term" value="P:methylation"/>
    <property type="evidence" value="ECO:0007669"/>
    <property type="project" value="UniProtKB-KW"/>
</dbReference>
<dbReference type="Proteomes" id="UP000241362">
    <property type="component" value="Unassembled WGS sequence"/>
</dbReference>
<dbReference type="InterPro" id="IPR036518">
    <property type="entry name" value="CobE/GbiG_C_sf"/>
</dbReference>
<keyword evidence="2" id="KW-0489">Methyltransferase</keyword>
<evidence type="ECO:0000259" key="1">
    <source>
        <dbReference type="Pfam" id="PF01890"/>
    </source>
</evidence>
<dbReference type="RefSeq" id="WP_107674753.1">
    <property type="nucleotide sequence ID" value="NZ_PZKE01000031.1"/>
</dbReference>
<name>A0A2T4J4A4_FUSBL</name>
<sequence length="119" mass="11955">MRVIGLGLASRATAAEVRAALAAAGPADLLATLDSRAGHPALVGVAVPLRALPEQALHGVATPSRSDRIFARFGCGSVAEAAALVASGGPLLTRRQTIGSVTWALAEGPGPIQNRTTPE</sequence>
<protein>
    <submittedName>
        <fullName evidence="2">Precorrin methylase</fullName>
    </submittedName>
</protein>
<evidence type="ECO:0000313" key="2">
    <source>
        <dbReference type="EMBL" id="PTE12721.1"/>
    </source>
</evidence>
<dbReference type="GO" id="GO:0009236">
    <property type="term" value="P:cobalamin biosynthetic process"/>
    <property type="evidence" value="ECO:0007669"/>
    <property type="project" value="InterPro"/>
</dbReference>
<dbReference type="AlphaFoldDB" id="A0A2T4J4A4"/>
<keyword evidence="3" id="KW-1185">Reference proteome</keyword>
<accession>A0A2T4J4A4</accession>
<dbReference type="GO" id="GO:0008168">
    <property type="term" value="F:methyltransferase activity"/>
    <property type="evidence" value="ECO:0007669"/>
    <property type="project" value="UniProtKB-KW"/>
</dbReference>